<accession>A0A2A2L383</accession>
<feature type="transmembrane region" description="Helical" evidence="2">
    <location>
        <begin position="777"/>
        <end position="805"/>
    </location>
</feature>
<dbReference type="InterPro" id="IPR000731">
    <property type="entry name" value="SSD"/>
</dbReference>
<feature type="transmembrane region" description="Helical" evidence="2">
    <location>
        <begin position="12"/>
        <end position="40"/>
    </location>
</feature>
<dbReference type="GO" id="GO:0006897">
    <property type="term" value="P:endocytosis"/>
    <property type="evidence" value="ECO:0007669"/>
    <property type="project" value="TreeGrafter"/>
</dbReference>
<dbReference type="InterPro" id="IPR051697">
    <property type="entry name" value="Patched_domain-protein"/>
</dbReference>
<dbReference type="InterPro" id="IPR053958">
    <property type="entry name" value="HMGCR/SNAP/NPC1-like_SSD"/>
</dbReference>
<keyword evidence="2" id="KW-0812">Transmembrane</keyword>
<dbReference type="PROSITE" id="PS50156">
    <property type="entry name" value="SSD"/>
    <property type="match status" value="2"/>
</dbReference>
<feature type="transmembrane region" description="Helical" evidence="2">
    <location>
        <begin position="676"/>
        <end position="703"/>
    </location>
</feature>
<feature type="transmembrane region" description="Helical" evidence="2">
    <location>
        <begin position="305"/>
        <end position="329"/>
    </location>
</feature>
<evidence type="ECO:0000256" key="1">
    <source>
        <dbReference type="ARBA" id="ARBA00005585"/>
    </source>
</evidence>
<dbReference type="Proteomes" id="UP000218231">
    <property type="component" value="Unassembled WGS sequence"/>
</dbReference>
<feature type="transmembrane region" description="Helical" evidence="2">
    <location>
        <begin position="350"/>
        <end position="376"/>
    </location>
</feature>
<feature type="transmembrane region" description="Helical" evidence="2">
    <location>
        <begin position="709"/>
        <end position="730"/>
    </location>
</feature>
<keyword evidence="5" id="KW-1185">Reference proteome</keyword>
<evidence type="ECO:0000313" key="5">
    <source>
        <dbReference type="Proteomes" id="UP000218231"/>
    </source>
</evidence>
<keyword evidence="2" id="KW-1133">Transmembrane helix</keyword>
<feature type="domain" description="SSD" evidence="3">
    <location>
        <begin position="284"/>
        <end position="407"/>
    </location>
</feature>
<evidence type="ECO:0000256" key="2">
    <source>
        <dbReference type="SAM" id="Phobius"/>
    </source>
</evidence>
<dbReference type="PANTHER" id="PTHR10796">
    <property type="entry name" value="PATCHED-RELATED"/>
    <property type="match status" value="1"/>
</dbReference>
<feature type="transmembrane region" description="Helical" evidence="2">
    <location>
        <begin position="447"/>
        <end position="467"/>
    </location>
</feature>
<keyword evidence="2" id="KW-0472">Membrane</keyword>
<feature type="transmembrane region" description="Helical" evidence="2">
    <location>
        <begin position="248"/>
        <end position="269"/>
    </location>
</feature>
<dbReference type="GO" id="GO:0005886">
    <property type="term" value="C:plasma membrane"/>
    <property type="evidence" value="ECO:0007669"/>
    <property type="project" value="TreeGrafter"/>
</dbReference>
<name>A0A2A2L383_9BILA</name>
<sequence>MKPLARGFGSVGAFVGSWPLLCFIISLLTAGISLVSLIIWRPEIKLSFETGYTKPDAPSIKELQAQVQFFGDQGAPWYMALFAEPKRKGGSMIGTKEFYEFERFYKHLKKDLIIKEDENRTYNYYDYCTNMCGFNDVVFKTYDMSILGLSWPVSSVFGYESNIGKHFFKREMDKDGGIKSSNLSALYFMVFINSTTVNKDMEHFERLVAEEVKKHNANESTYTLLTQHGAVGMKTEMRRGTQVLINRFTIGFFLTVFIILITLLGMAWFHHRAAPIVVFLWPIAALVPALSLIVAFAIFNLTGKYINALMFLSPLLSYGLGLDAILMLYNTWLVETNLKRDGNSEHMMEVFAACFPSITIVFSTALTLFLGAFYPIEELANFSLLLGISAVMTYFYVIFFFAPCMLWCFPAKIHRKLSQFPEPCCKGIRWLLNFMDKYAKWLASSTLLKIFAVFFVFVCTGFVIYAGSNSVEANLDYRHLLPPDSPNNKGVEIMSDVVWPDFLHIVIFIERPPNFTDPEDYMKFENFIHDLEHLKGAIGPESNMLWVKDFKRFVNSPANATSLNMTAFEPFITDGIYSAWNSGVRYSRNVNGTFEILRMVFMIAFQGAQTLADKGKIVEACRNVSSYYPEFEAVPFDTEVGMADVINQIPCFLFTLSFSIPAFIFFVFFMMTYNIFIGLLAAISAYAIPTATLCLCSIFGMTLNPFSTAVIYILYAIAAKYSAHICYFFYQAIVITDKRDALEKIQETHRRSLFPVIMSTIIGSIILLPVLTTSIKIFLYIAILNVVSLVYGFIYAQFVLPALLIMMPNACTRKNCWSDS</sequence>
<dbReference type="GO" id="GO:0018996">
    <property type="term" value="P:molting cycle, collagen and cuticulin-based cuticle"/>
    <property type="evidence" value="ECO:0007669"/>
    <property type="project" value="TreeGrafter"/>
</dbReference>
<proteinExistence type="inferred from homology"/>
<organism evidence="4 5">
    <name type="scientific">Diploscapter pachys</name>
    <dbReference type="NCBI Taxonomy" id="2018661"/>
    <lineage>
        <taxon>Eukaryota</taxon>
        <taxon>Metazoa</taxon>
        <taxon>Ecdysozoa</taxon>
        <taxon>Nematoda</taxon>
        <taxon>Chromadorea</taxon>
        <taxon>Rhabditida</taxon>
        <taxon>Rhabditina</taxon>
        <taxon>Rhabditomorpha</taxon>
        <taxon>Rhabditoidea</taxon>
        <taxon>Rhabditidae</taxon>
        <taxon>Diploscapter</taxon>
    </lineage>
</organism>
<feature type="transmembrane region" description="Helical" evidence="2">
    <location>
        <begin position="382"/>
        <end position="409"/>
    </location>
</feature>
<gene>
    <name evidence="4" type="ORF">WR25_03330</name>
</gene>
<dbReference type="Gene3D" id="1.20.1640.10">
    <property type="entry name" value="Multidrug efflux transporter AcrB transmembrane domain"/>
    <property type="match status" value="2"/>
</dbReference>
<dbReference type="SUPFAM" id="SSF82866">
    <property type="entry name" value="Multidrug efflux transporter AcrB transmembrane domain"/>
    <property type="match status" value="2"/>
</dbReference>
<dbReference type="Pfam" id="PF12349">
    <property type="entry name" value="Sterol-sensing"/>
    <property type="match status" value="1"/>
</dbReference>
<feature type="domain" description="SSD" evidence="3">
    <location>
        <begin position="644"/>
        <end position="806"/>
    </location>
</feature>
<dbReference type="PANTHER" id="PTHR10796:SF189">
    <property type="entry name" value="SSD DOMAIN-CONTAINING PROTEIN"/>
    <property type="match status" value="1"/>
</dbReference>
<reference evidence="4 5" key="1">
    <citation type="journal article" date="2017" name="Curr. Biol.">
        <title>Genome architecture and evolution of a unichromosomal asexual nematode.</title>
        <authorList>
            <person name="Fradin H."/>
            <person name="Zegar C."/>
            <person name="Gutwein M."/>
            <person name="Lucas J."/>
            <person name="Kovtun M."/>
            <person name="Corcoran D."/>
            <person name="Baugh L.R."/>
            <person name="Kiontke K."/>
            <person name="Gunsalus K."/>
            <person name="Fitch D.H."/>
            <person name="Piano F."/>
        </authorList>
    </citation>
    <scope>NUCLEOTIDE SEQUENCE [LARGE SCALE GENOMIC DNA]</scope>
    <source>
        <strain evidence="4">PF1309</strain>
    </source>
</reference>
<dbReference type="EMBL" id="LIAE01007228">
    <property type="protein sequence ID" value="PAV80736.1"/>
    <property type="molecule type" value="Genomic_DNA"/>
</dbReference>
<dbReference type="OrthoDB" id="5875602at2759"/>
<feature type="transmembrane region" description="Helical" evidence="2">
    <location>
        <begin position="652"/>
        <end position="669"/>
    </location>
</feature>
<dbReference type="STRING" id="2018661.A0A2A2L383"/>
<evidence type="ECO:0000259" key="3">
    <source>
        <dbReference type="PROSITE" id="PS50156"/>
    </source>
</evidence>
<evidence type="ECO:0000313" key="4">
    <source>
        <dbReference type="EMBL" id="PAV80736.1"/>
    </source>
</evidence>
<comment type="caution">
    <text evidence="4">The sequence shown here is derived from an EMBL/GenBank/DDBJ whole genome shotgun (WGS) entry which is preliminary data.</text>
</comment>
<feature type="transmembrane region" description="Helical" evidence="2">
    <location>
        <begin position="276"/>
        <end position="299"/>
    </location>
</feature>
<dbReference type="GO" id="GO:0030659">
    <property type="term" value="C:cytoplasmic vesicle membrane"/>
    <property type="evidence" value="ECO:0007669"/>
    <property type="project" value="TreeGrafter"/>
</dbReference>
<comment type="similarity">
    <text evidence="1">Belongs to the patched family.</text>
</comment>
<dbReference type="AlphaFoldDB" id="A0A2A2L383"/>
<protein>
    <recommendedName>
        <fullName evidence="3">SSD domain-containing protein</fullName>
    </recommendedName>
</protein>
<feature type="transmembrane region" description="Helical" evidence="2">
    <location>
        <begin position="751"/>
        <end position="771"/>
    </location>
</feature>